<evidence type="ECO:0000313" key="2">
    <source>
        <dbReference type="EMBL" id="DAD71722.1"/>
    </source>
</evidence>
<accession>A0A8S5LP54</accession>
<protein>
    <submittedName>
        <fullName evidence="2">Uncharacterized protein</fullName>
    </submittedName>
</protein>
<sequence length="134" mass="15515">MTGNWIFIGLWRMSGWKRQKRQSWMAMIICCGTRKVRCAIMCVRCLLRSREIMSWVRVILFGLCAFGLGWWLPLGDVGETGSETVVTERRIADGASWDEGAWRQWQEDMRHKEIVAAYEREWARDAMAGGGLEP</sequence>
<feature type="transmembrane region" description="Helical" evidence="1">
    <location>
        <begin position="54"/>
        <end position="72"/>
    </location>
</feature>
<reference evidence="2" key="1">
    <citation type="journal article" date="2021" name="Proc. Natl. Acad. Sci. U.S.A.">
        <title>A Catalog of Tens of Thousands of Viruses from Human Metagenomes Reveals Hidden Associations with Chronic Diseases.</title>
        <authorList>
            <person name="Tisza M.J."/>
            <person name="Buck C.B."/>
        </authorList>
    </citation>
    <scope>NUCLEOTIDE SEQUENCE</scope>
    <source>
        <strain evidence="2">Cti9m5</strain>
    </source>
</reference>
<name>A0A8S5LP54_9CAUD</name>
<keyword evidence="1" id="KW-1133">Transmembrane helix</keyword>
<keyword evidence="1" id="KW-0472">Membrane</keyword>
<keyword evidence="1" id="KW-0812">Transmembrane</keyword>
<evidence type="ECO:0000256" key="1">
    <source>
        <dbReference type="SAM" id="Phobius"/>
    </source>
</evidence>
<proteinExistence type="predicted"/>
<organism evidence="2">
    <name type="scientific">Myoviridae sp. cti9m5</name>
    <dbReference type="NCBI Taxonomy" id="2827613"/>
    <lineage>
        <taxon>Viruses</taxon>
        <taxon>Duplodnaviria</taxon>
        <taxon>Heunggongvirae</taxon>
        <taxon>Uroviricota</taxon>
        <taxon>Caudoviricetes</taxon>
    </lineage>
</organism>
<dbReference type="EMBL" id="BK015886">
    <property type="protein sequence ID" value="DAD71722.1"/>
    <property type="molecule type" value="Genomic_DNA"/>
</dbReference>